<dbReference type="InterPro" id="IPR004566">
    <property type="entry name" value="PanK"/>
</dbReference>
<keyword evidence="12 14" id="KW-0173">Coenzyme A biosynthesis</keyword>
<evidence type="ECO:0000256" key="8">
    <source>
        <dbReference type="ARBA" id="ARBA00022679"/>
    </source>
</evidence>
<dbReference type="InterPro" id="IPR027417">
    <property type="entry name" value="P-loop_NTPase"/>
</dbReference>
<evidence type="ECO:0000256" key="2">
    <source>
        <dbReference type="ARBA" id="ARBA00004496"/>
    </source>
</evidence>
<evidence type="ECO:0000256" key="1">
    <source>
        <dbReference type="ARBA" id="ARBA00001206"/>
    </source>
</evidence>
<dbReference type="UniPathway" id="UPA00241">
    <property type="reaction ID" value="UER00352"/>
</dbReference>
<dbReference type="HAMAP" id="MF_00215">
    <property type="entry name" value="Pantothen_kinase_1"/>
    <property type="match status" value="1"/>
</dbReference>
<dbReference type="SUPFAM" id="SSF52540">
    <property type="entry name" value="P-loop containing nucleoside triphosphate hydrolases"/>
    <property type="match status" value="1"/>
</dbReference>
<feature type="compositionally biased region" description="Polar residues" evidence="16">
    <location>
        <begin position="44"/>
        <end position="53"/>
    </location>
</feature>
<evidence type="ECO:0000259" key="17">
    <source>
        <dbReference type="Pfam" id="PF00485"/>
    </source>
</evidence>
<evidence type="ECO:0000256" key="13">
    <source>
        <dbReference type="ARBA" id="ARBA00032866"/>
    </source>
</evidence>
<dbReference type="PANTHER" id="PTHR10285">
    <property type="entry name" value="URIDINE KINASE"/>
    <property type="match status" value="1"/>
</dbReference>
<dbReference type="GO" id="GO:0004594">
    <property type="term" value="F:pantothenate kinase activity"/>
    <property type="evidence" value="ECO:0007669"/>
    <property type="project" value="UniProtKB-UniRule"/>
</dbReference>
<evidence type="ECO:0000256" key="10">
    <source>
        <dbReference type="ARBA" id="ARBA00022777"/>
    </source>
</evidence>
<accession>A0A2C7ARE5</accession>
<evidence type="ECO:0000256" key="12">
    <source>
        <dbReference type="ARBA" id="ARBA00022993"/>
    </source>
</evidence>
<keyword evidence="7 14" id="KW-0963">Cytoplasm</keyword>
<reference evidence="18" key="1">
    <citation type="submission" date="2016-05" db="EMBL/GenBank/DDBJ databases">
        <authorList>
            <person name="Lavstsen T."/>
            <person name="Jespersen J.S."/>
        </authorList>
    </citation>
    <scope>NUCLEOTIDE SEQUENCE</scope>
    <source>
        <strain evidence="18">PFRJS10</strain>
    </source>
</reference>
<dbReference type="AlphaFoldDB" id="A0A2C7ARE5"/>
<dbReference type="RefSeq" id="WP_081233854.1">
    <property type="nucleotide sequence ID" value="NZ_JBJDUN010000001.1"/>
</dbReference>
<comment type="similarity">
    <text evidence="4 14 15">Belongs to the prokaryotic pantothenate kinase family.</text>
</comment>
<dbReference type="PIRSF" id="PIRSF000545">
    <property type="entry name" value="Pantothenate_kin"/>
    <property type="match status" value="1"/>
</dbReference>
<dbReference type="EC" id="2.7.1.33" evidence="5 14"/>
<keyword evidence="9 14" id="KW-0547">Nucleotide-binding</keyword>
<evidence type="ECO:0000256" key="5">
    <source>
        <dbReference type="ARBA" id="ARBA00012102"/>
    </source>
</evidence>
<keyword evidence="11 14" id="KW-0067">ATP-binding</keyword>
<dbReference type="EMBL" id="LT576035">
    <property type="protein sequence ID" value="SBN39207.1"/>
    <property type="molecule type" value="Genomic_DNA"/>
</dbReference>
<dbReference type="Gene3D" id="3.40.50.300">
    <property type="entry name" value="P-loop containing nucleotide triphosphate hydrolases"/>
    <property type="match status" value="1"/>
</dbReference>
<keyword evidence="10 14" id="KW-0418">Kinase</keyword>
<feature type="domain" description="Phosphoribulokinase/uridine kinase" evidence="17">
    <location>
        <begin position="134"/>
        <end position="277"/>
    </location>
</feature>
<dbReference type="NCBIfam" id="TIGR00554">
    <property type="entry name" value="panK_bact"/>
    <property type="match status" value="1"/>
</dbReference>
<dbReference type="InterPro" id="IPR006083">
    <property type="entry name" value="PRK/URK"/>
</dbReference>
<feature type="region of interest" description="Disordered" evidence="16">
    <location>
        <begin position="34"/>
        <end position="54"/>
    </location>
</feature>
<sequence>MSNPDGAPRAASGSPFRAAYATAHEQALAQALAARGVDEPDVTASPSQGTTPDSPWIELPRAKWSQLAHDSHIALDQATVERLRSRQDPTDERDVEEVYLPLAQLISLRLKNRGRLFSAQNDFLQLDAERTPLIVGVAGSVAVGKSTAARLLQELLSRDAAHPNVALVPTDGFLYPTAELERLGLLARKGFPESYDRRALLKFVVDVKSGCRDLSVPVYSQVLYDIVPGELNRIHNPDIVILEGLNVLQPAVVGPDGHTGLTVGDFMDFSVFVDADEADIERWFVERAVAFRASADDPDSFFKTYAGLSDEEYRSEARKVWEAINGPNLRDNIAPTKPRATAILRKGSDHRIESVRIRKI</sequence>
<comment type="subcellular location">
    <subcellularLocation>
        <location evidence="2 14 15">Cytoplasm</location>
    </subcellularLocation>
</comment>
<evidence type="ECO:0000256" key="11">
    <source>
        <dbReference type="ARBA" id="ARBA00022840"/>
    </source>
</evidence>
<evidence type="ECO:0000256" key="7">
    <source>
        <dbReference type="ARBA" id="ARBA00022490"/>
    </source>
</evidence>
<feature type="binding site" evidence="14">
    <location>
        <begin position="139"/>
        <end position="146"/>
    </location>
    <ligand>
        <name>ATP</name>
        <dbReference type="ChEBI" id="CHEBI:30616"/>
    </ligand>
</feature>
<protein>
    <recommendedName>
        <fullName evidence="6 14">Pantothenate kinase</fullName>
        <ecNumber evidence="5 14">2.7.1.33</ecNumber>
    </recommendedName>
    <alternativeName>
        <fullName evidence="13 14">Pantothenic acid kinase</fullName>
    </alternativeName>
</protein>
<evidence type="ECO:0000256" key="15">
    <source>
        <dbReference type="RuleBase" id="RU003530"/>
    </source>
</evidence>
<dbReference type="GO" id="GO:0005524">
    <property type="term" value="F:ATP binding"/>
    <property type="evidence" value="ECO:0007669"/>
    <property type="project" value="UniProtKB-UniRule"/>
</dbReference>
<evidence type="ECO:0000256" key="16">
    <source>
        <dbReference type="SAM" id="MobiDB-lite"/>
    </source>
</evidence>
<comment type="pathway">
    <text evidence="3 14 15">Cofactor biosynthesis; coenzyme A biosynthesis; CoA from (R)-pantothenate: step 1/5.</text>
</comment>
<evidence type="ECO:0000256" key="3">
    <source>
        <dbReference type="ARBA" id="ARBA00005225"/>
    </source>
</evidence>
<gene>
    <name evidence="14" type="primary">coaA</name>
    <name evidence="18" type="ORF">PFR_JS10_1564</name>
</gene>
<evidence type="ECO:0000256" key="14">
    <source>
        <dbReference type="HAMAP-Rule" id="MF_00215"/>
    </source>
</evidence>
<proteinExistence type="inferred from homology"/>
<keyword evidence="8 14" id="KW-0808">Transferase</keyword>
<name>A0A2C7ARE5_9ACTN</name>
<organism evidence="18">
    <name type="scientific">Propionibacterium freudenreichii</name>
    <dbReference type="NCBI Taxonomy" id="1744"/>
    <lineage>
        <taxon>Bacteria</taxon>
        <taxon>Bacillati</taxon>
        <taxon>Actinomycetota</taxon>
        <taxon>Actinomycetes</taxon>
        <taxon>Propionibacteriales</taxon>
        <taxon>Propionibacteriaceae</taxon>
        <taxon>Propionibacterium</taxon>
    </lineage>
</organism>
<dbReference type="GO" id="GO:0005737">
    <property type="term" value="C:cytoplasm"/>
    <property type="evidence" value="ECO:0007669"/>
    <property type="project" value="UniProtKB-SubCell"/>
</dbReference>
<evidence type="ECO:0000313" key="18">
    <source>
        <dbReference type="EMBL" id="SBN39207.1"/>
    </source>
</evidence>
<dbReference type="Pfam" id="PF00485">
    <property type="entry name" value="PRK"/>
    <property type="match status" value="1"/>
</dbReference>
<dbReference type="GO" id="GO:0015937">
    <property type="term" value="P:coenzyme A biosynthetic process"/>
    <property type="evidence" value="ECO:0007669"/>
    <property type="project" value="UniProtKB-UniRule"/>
</dbReference>
<evidence type="ECO:0000256" key="4">
    <source>
        <dbReference type="ARBA" id="ARBA00006087"/>
    </source>
</evidence>
<dbReference type="CDD" id="cd02025">
    <property type="entry name" value="PanK"/>
    <property type="match status" value="1"/>
</dbReference>
<comment type="catalytic activity">
    <reaction evidence="1 14 15">
        <text>(R)-pantothenate + ATP = (R)-4'-phosphopantothenate + ADP + H(+)</text>
        <dbReference type="Rhea" id="RHEA:16373"/>
        <dbReference type="ChEBI" id="CHEBI:10986"/>
        <dbReference type="ChEBI" id="CHEBI:15378"/>
        <dbReference type="ChEBI" id="CHEBI:29032"/>
        <dbReference type="ChEBI" id="CHEBI:30616"/>
        <dbReference type="ChEBI" id="CHEBI:456216"/>
        <dbReference type="EC" id="2.7.1.33"/>
    </reaction>
</comment>
<evidence type="ECO:0000256" key="6">
    <source>
        <dbReference type="ARBA" id="ARBA00015080"/>
    </source>
</evidence>
<evidence type="ECO:0000256" key="9">
    <source>
        <dbReference type="ARBA" id="ARBA00022741"/>
    </source>
</evidence>